<dbReference type="SUPFAM" id="SSF53822">
    <property type="entry name" value="Periplasmic binding protein-like I"/>
    <property type="match status" value="1"/>
</dbReference>
<dbReference type="Pfam" id="PF13458">
    <property type="entry name" value="Peripla_BP_6"/>
    <property type="match status" value="1"/>
</dbReference>
<dbReference type="AlphaFoldDB" id="A0A9Q3UJL2"/>
<proteinExistence type="inferred from homology"/>
<dbReference type="PANTHER" id="PTHR30483:SF6">
    <property type="entry name" value="PERIPLASMIC BINDING PROTEIN OF ABC TRANSPORTER FOR NATURAL AMINO ACIDS"/>
    <property type="match status" value="1"/>
</dbReference>
<protein>
    <submittedName>
        <fullName evidence="5">ABC transporter substrate-binding protein</fullName>
    </submittedName>
</protein>
<keyword evidence="2 3" id="KW-0732">Signal</keyword>
<dbReference type="InterPro" id="IPR028082">
    <property type="entry name" value="Peripla_BP_I"/>
</dbReference>
<dbReference type="InterPro" id="IPR051010">
    <property type="entry name" value="BCAA_transport"/>
</dbReference>
<dbReference type="Gene3D" id="3.40.50.2300">
    <property type="match status" value="2"/>
</dbReference>
<evidence type="ECO:0000259" key="4">
    <source>
        <dbReference type="Pfam" id="PF13458"/>
    </source>
</evidence>
<name>A0A9Q3UJL2_9GAMM</name>
<accession>A0A9Q3UJL2</accession>
<keyword evidence="6" id="KW-1185">Reference proteome</keyword>
<dbReference type="RefSeq" id="WP_204426674.1">
    <property type="nucleotide sequence ID" value="NZ_ARXL01000043.1"/>
</dbReference>
<comment type="caution">
    <text evidence="5">The sequence shown here is derived from an EMBL/GenBank/DDBJ whole genome shotgun (WGS) entry which is preliminary data.</text>
</comment>
<evidence type="ECO:0000256" key="2">
    <source>
        <dbReference type="ARBA" id="ARBA00022729"/>
    </source>
</evidence>
<feature type="domain" description="Leucine-binding protein" evidence="4">
    <location>
        <begin position="27"/>
        <end position="374"/>
    </location>
</feature>
<comment type="similarity">
    <text evidence="1">Belongs to the leucine-binding protein family.</text>
</comment>
<reference evidence="5" key="1">
    <citation type="submission" date="2021-10" db="EMBL/GenBank/DDBJ databases">
        <title>The diversity and Nitrogen Metabolism of Culturable Nitrate-Utilizing Bacteria Within the Oxygen Minimum Zone of the Changjiang (Yangtze River)Estuary.</title>
        <authorList>
            <person name="Zhang D."/>
            <person name="Zheng J."/>
            <person name="Liu S."/>
            <person name="He W."/>
        </authorList>
    </citation>
    <scope>NUCLEOTIDE SEQUENCE</scope>
    <source>
        <strain evidence="5">FXH-223</strain>
    </source>
</reference>
<gene>
    <name evidence="5" type="ORF">LL252_02430</name>
</gene>
<dbReference type="PANTHER" id="PTHR30483">
    <property type="entry name" value="LEUCINE-SPECIFIC-BINDING PROTEIN"/>
    <property type="match status" value="1"/>
</dbReference>
<feature type="signal peptide" evidence="3">
    <location>
        <begin position="1"/>
        <end position="24"/>
    </location>
</feature>
<evidence type="ECO:0000256" key="1">
    <source>
        <dbReference type="ARBA" id="ARBA00010062"/>
    </source>
</evidence>
<feature type="chain" id="PRO_5040322763" evidence="3">
    <location>
        <begin position="25"/>
        <end position="419"/>
    </location>
</feature>
<evidence type="ECO:0000313" key="6">
    <source>
        <dbReference type="Proteomes" id="UP001108027"/>
    </source>
</evidence>
<dbReference type="Proteomes" id="UP001108027">
    <property type="component" value="Unassembled WGS sequence"/>
</dbReference>
<dbReference type="InterPro" id="IPR028081">
    <property type="entry name" value="Leu-bd"/>
</dbReference>
<dbReference type="EMBL" id="JAJGNA010000002">
    <property type="protein sequence ID" value="MCC4307415.1"/>
    <property type="molecule type" value="Genomic_DNA"/>
</dbReference>
<evidence type="ECO:0000313" key="5">
    <source>
        <dbReference type="EMBL" id="MCC4307415.1"/>
    </source>
</evidence>
<sequence>MIKHWWNRAALALLAAGLAVTAQAATPIKLGLNYPHTGEYREEGLMQKRGALMAVEEINDAGGLFGRPLELVDRDSASQPDRARRNVDELAAEGVAMLFGGASSGVAIAASDQARRHDLLYFGTLTYSNDTTGKDGHLNMFRECYSAWMAARVLGDYLKREYADQSYFYVTADYTWGHTTEASMREFTDTTDTDRHRSVSVPFPGARYHQIEEAVKAAADSDAKVLVLVLFGEQMVQGMTIAQQMKLPERMQIVVPNLTLSMVEQTGPFIMAGVIGAAPWTWNVPYEFDYPRGQRFVEGFSERYRTRPSTSAASAYSIVYQWKEAVERANSFNSASVRRALEGHRYSLLKDEQYWRGFDHQNVQSVYAVRIKSRDQVMKDTYRQNFFEIINTLSGDAAAPTHDQWIAERRRHDRPLELQ</sequence>
<evidence type="ECO:0000256" key="3">
    <source>
        <dbReference type="SAM" id="SignalP"/>
    </source>
</evidence>
<organism evidence="5 6">
    <name type="scientific">Alloalcanivorax marinus</name>
    <dbReference type="NCBI Taxonomy" id="1177169"/>
    <lineage>
        <taxon>Bacteria</taxon>
        <taxon>Pseudomonadati</taxon>
        <taxon>Pseudomonadota</taxon>
        <taxon>Gammaproteobacteria</taxon>
        <taxon>Oceanospirillales</taxon>
        <taxon>Alcanivoracaceae</taxon>
        <taxon>Alloalcanivorax</taxon>
    </lineage>
</organism>